<feature type="domain" description="CBP/p300-type HAT" evidence="9">
    <location>
        <begin position="1"/>
        <end position="310"/>
    </location>
</feature>
<keyword evidence="3" id="KW-0808">Transferase</keyword>
<keyword evidence="6" id="KW-0804">Transcription</keyword>
<comment type="subcellular location">
    <subcellularLocation>
        <location evidence="1">Nucleus</location>
    </subcellularLocation>
</comment>
<evidence type="ECO:0000256" key="8">
    <source>
        <dbReference type="ARBA" id="ARBA00048017"/>
    </source>
</evidence>
<evidence type="ECO:0000256" key="4">
    <source>
        <dbReference type="ARBA" id="ARBA00022853"/>
    </source>
</evidence>
<keyword evidence="5" id="KW-0805">Transcription regulation</keyword>
<reference evidence="10" key="1">
    <citation type="submission" date="2021-02" db="EMBL/GenBank/DDBJ databases">
        <title>First Annotated Genome of the Yellow-green Alga Tribonema minus.</title>
        <authorList>
            <person name="Mahan K.M."/>
        </authorList>
    </citation>
    <scope>NUCLEOTIDE SEQUENCE</scope>
    <source>
        <strain evidence="10">UTEX B ZZ1240</strain>
    </source>
</reference>
<accession>A0A835Z6R2</accession>
<sequence length="614" mass="64289">MGTSFDMPRLYKAALYPLAESSQVRYTSKTVCAYQMVDGQPVLVLVLFCQEYGLDTVEANKGRVYIAYLDTAAFLSPVKARSSVHKEVLAAYLEWVARRGFRYAHIWSCPPRPRVEYMFPCRPVQQLTLTSEQLLGWYLNMLETRCMRVGIRTRNDVRLFVQEHIDRVAGIVQRVSNGDAAAMQELPAAAPPLFDGDILHMKFATAGDASPTPAVLKCICEEMLEFKQTPLVVPLAYECDEQQNDDDRMLQLLMDPVRLADPDVKRSFEPLNSRKHFIAICSVNGFHFSIRAFAAHATAMLLYAQHHAERQTLNPLCRKCDKPIVGTFHHCNECSIGPPCQFCSACSQELGAMCPQKHLTVPCCSKFQLSAAEIKECDSQSCIAQQQLQKRWAEMQQQLAASSSNAMAAATSAHTAAVTAAHGSEMAPSAAVADGGKAGAANGLVLSAATSETGASATGTPQAEVQQRILLLAILPAAAAAAVAAGGSGSAAAAAGSIGGGAMGMVVVAGIADDAEEMAGAVAGASTAGAAGAAGAAVVVVGGDAHVRAGGAAVAAAATSGRTVARGGAQSSSDAEAGARSSIGGAATAGAEAVAEVEAEGDMEVVLPDEQPWL</sequence>
<dbReference type="PANTHER" id="PTHR13808">
    <property type="entry name" value="CBP/P300-RELATED"/>
    <property type="match status" value="1"/>
</dbReference>
<evidence type="ECO:0000256" key="6">
    <source>
        <dbReference type="ARBA" id="ARBA00023163"/>
    </source>
</evidence>
<evidence type="ECO:0000256" key="2">
    <source>
        <dbReference type="ARBA" id="ARBA00013184"/>
    </source>
</evidence>
<comment type="caution">
    <text evidence="10">The sequence shown here is derived from an EMBL/GenBank/DDBJ whole genome shotgun (WGS) entry which is preliminary data.</text>
</comment>
<keyword evidence="11" id="KW-1185">Reference proteome</keyword>
<organism evidence="10 11">
    <name type="scientific">Tribonema minus</name>
    <dbReference type="NCBI Taxonomy" id="303371"/>
    <lineage>
        <taxon>Eukaryota</taxon>
        <taxon>Sar</taxon>
        <taxon>Stramenopiles</taxon>
        <taxon>Ochrophyta</taxon>
        <taxon>PX clade</taxon>
        <taxon>Xanthophyceae</taxon>
        <taxon>Tribonematales</taxon>
        <taxon>Tribonemataceae</taxon>
        <taxon>Tribonema</taxon>
    </lineage>
</organism>
<dbReference type="GO" id="GO:0045944">
    <property type="term" value="P:positive regulation of transcription by RNA polymerase II"/>
    <property type="evidence" value="ECO:0007669"/>
    <property type="project" value="TreeGrafter"/>
</dbReference>
<dbReference type="GO" id="GO:0005634">
    <property type="term" value="C:nucleus"/>
    <property type="evidence" value="ECO:0007669"/>
    <property type="project" value="UniProtKB-SubCell"/>
</dbReference>
<dbReference type="PANTHER" id="PTHR13808:SF1">
    <property type="entry name" value="HISTONE ACETYLTRANSFERASE"/>
    <property type="match status" value="1"/>
</dbReference>
<dbReference type="Proteomes" id="UP000664859">
    <property type="component" value="Unassembled WGS sequence"/>
</dbReference>
<keyword evidence="7" id="KW-0539">Nucleus</keyword>
<proteinExistence type="predicted"/>
<dbReference type="InterPro" id="IPR013178">
    <property type="entry name" value="Histone_AcTrfase_Rtt109/CBP"/>
</dbReference>
<dbReference type="SMART" id="SM01250">
    <property type="entry name" value="KAT11"/>
    <property type="match status" value="1"/>
</dbReference>
<evidence type="ECO:0000256" key="3">
    <source>
        <dbReference type="ARBA" id="ARBA00022679"/>
    </source>
</evidence>
<dbReference type="GO" id="GO:0005667">
    <property type="term" value="C:transcription regulator complex"/>
    <property type="evidence" value="ECO:0007669"/>
    <property type="project" value="TreeGrafter"/>
</dbReference>
<evidence type="ECO:0000256" key="1">
    <source>
        <dbReference type="ARBA" id="ARBA00004123"/>
    </source>
</evidence>
<evidence type="ECO:0000259" key="9">
    <source>
        <dbReference type="PROSITE" id="PS51727"/>
    </source>
</evidence>
<evidence type="ECO:0000313" key="10">
    <source>
        <dbReference type="EMBL" id="KAG5183273.1"/>
    </source>
</evidence>
<dbReference type="Pfam" id="PF08214">
    <property type="entry name" value="HAT_KAT11"/>
    <property type="match status" value="1"/>
</dbReference>
<gene>
    <name evidence="10" type="ORF">JKP88DRAFT_317751</name>
</gene>
<comment type="catalytic activity">
    <reaction evidence="8">
        <text>L-lysyl-[protein] + acetyl-CoA = N(6)-acetyl-L-lysyl-[protein] + CoA + H(+)</text>
        <dbReference type="Rhea" id="RHEA:45948"/>
        <dbReference type="Rhea" id="RHEA-COMP:9752"/>
        <dbReference type="Rhea" id="RHEA-COMP:10731"/>
        <dbReference type="ChEBI" id="CHEBI:15378"/>
        <dbReference type="ChEBI" id="CHEBI:29969"/>
        <dbReference type="ChEBI" id="CHEBI:57287"/>
        <dbReference type="ChEBI" id="CHEBI:57288"/>
        <dbReference type="ChEBI" id="CHEBI:61930"/>
        <dbReference type="EC" id="2.3.1.48"/>
    </reaction>
</comment>
<dbReference type="GO" id="GO:0000123">
    <property type="term" value="C:histone acetyltransferase complex"/>
    <property type="evidence" value="ECO:0007669"/>
    <property type="project" value="TreeGrafter"/>
</dbReference>
<protein>
    <recommendedName>
        <fullName evidence="2">histone acetyltransferase</fullName>
        <ecNumber evidence="2">2.3.1.48</ecNumber>
    </recommendedName>
</protein>
<dbReference type="GO" id="GO:0031490">
    <property type="term" value="F:chromatin DNA binding"/>
    <property type="evidence" value="ECO:0007669"/>
    <property type="project" value="TreeGrafter"/>
</dbReference>
<evidence type="ECO:0000313" key="11">
    <source>
        <dbReference type="Proteomes" id="UP000664859"/>
    </source>
</evidence>
<dbReference type="PROSITE" id="PS51727">
    <property type="entry name" value="CBP_P300_HAT"/>
    <property type="match status" value="1"/>
</dbReference>
<dbReference type="InterPro" id="IPR031162">
    <property type="entry name" value="CBP_P300_HAT"/>
</dbReference>
<name>A0A835Z6R2_9STRA</name>
<keyword evidence="4" id="KW-0156">Chromatin regulator</keyword>
<dbReference type="EC" id="2.3.1.48" evidence="2"/>
<dbReference type="OrthoDB" id="899at2759"/>
<dbReference type="GO" id="GO:0004402">
    <property type="term" value="F:histone acetyltransferase activity"/>
    <property type="evidence" value="ECO:0007669"/>
    <property type="project" value="InterPro"/>
</dbReference>
<dbReference type="EMBL" id="JAFCMP010000223">
    <property type="protein sequence ID" value="KAG5183273.1"/>
    <property type="molecule type" value="Genomic_DNA"/>
</dbReference>
<evidence type="ECO:0000256" key="7">
    <source>
        <dbReference type="ARBA" id="ARBA00023242"/>
    </source>
</evidence>
<dbReference type="GO" id="GO:0003713">
    <property type="term" value="F:transcription coactivator activity"/>
    <property type="evidence" value="ECO:0007669"/>
    <property type="project" value="TreeGrafter"/>
</dbReference>
<evidence type="ECO:0000256" key="5">
    <source>
        <dbReference type="ARBA" id="ARBA00023015"/>
    </source>
</evidence>
<dbReference type="AlphaFoldDB" id="A0A835Z6R2"/>